<proteinExistence type="predicted"/>
<feature type="non-terminal residue" evidence="1">
    <location>
        <position position="105"/>
    </location>
</feature>
<protein>
    <submittedName>
        <fullName evidence="1">Uncharacterized protein</fullName>
    </submittedName>
</protein>
<feature type="non-terminal residue" evidence="1">
    <location>
        <position position="1"/>
    </location>
</feature>
<reference evidence="1" key="1">
    <citation type="submission" date="2020-01" db="EMBL/GenBank/DDBJ databases">
        <authorList>
            <person name="Richard D."/>
        </authorList>
    </citation>
    <scope>NUCLEOTIDE SEQUENCE</scope>
    <source>
        <strain evidence="1">JP541</strain>
    </source>
</reference>
<evidence type="ECO:0000313" key="1">
    <source>
        <dbReference type="EMBL" id="MBD4340715.1"/>
    </source>
</evidence>
<organism evidence="1 2">
    <name type="scientific">Xanthomonas citri pv. citri</name>
    <dbReference type="NCBI Taxonomy" id="611301"/>
    <lineage>
        <taxon>Bacteria</taxon>
        <taxon>Pseudomonadati</taxon>
        <taxon>Pseudomonadota</taxon>
        <taxon>Gammaproteobacteria</taxon>
        <taxon>Lysobacterales</taxon>
        <taxon>Lysobacteraceae</taxon>
        <taxon>Xanthomonas</taxon>
    </lineage>
</organism>
<evidence type="ECO:0000313" key="2">
    <source>
        <dbReference type="Proteomes" id="UP000653002"/>
    </source>
</evidence>
<sequence>NADEYTTILKADKEGFYPVQIDLSTVPKKETGKGWEASTSGVRLSIEVSLTDKSSDNILIGLSSISFFEEFADLDSNNDIKVSCLSGFDGDDTVDPVDTSCFDDS</sequence>
<gene>
    <name evidence="1" type="ORF">GUH15_32695</name>
</gene>
<dbReference type="Proteomes" id="UP000653002">
    <property type="component" value="Unassembled WGS sequence"/>
</dbReference>
<dbReference type="EMBL" id="JAABFR010002801">
    <property type="protein sequence ID" value="MBD4340715.1"/>
    <property type="molecule type" value="Genomic_DNA"/>
</dbReference>
<dbReference type="AlphaFoldDB" id="A0A8I0HD03"/>
<accession>A0A8I0HD03</accession>
<name>A0A8I0HD03_XANCI</name>
<comment type="caution">
    <text evidence="1">The sequence shown here is derived from an EMBL/GenBank/DDBJ whole genome shotgun (WGS) entry which is preliminary data.</text>
</comment>